<keyword evidence="1 7" id="KW-0245">EGF-like domain</keyword>
<keyword evidence="5" id="KW-1015">Disulfide bond</keyword>
<dbReference type="Proteomes" id="UP000887013">
    <property type="component" value="Unassembled WGS sequence"/>
</dbReference>
<dbReference type="EMBL" id="BMAW01100428">
    <property type="protein sequence ID" value="GFS94862.1"/>
    <property type="molecule type" value="Genomic_DNA"/>
</dbReference>
<dbReference type="SMART" id="SM00179">
    <property type="entry name" value="EGF_CA"/>
    <property type="match status" value="2"/>
</dbReference>
<keyword evidence="3" id="KW-0677">Repeat</keyword>
<dbReference type="SUPFAM" id="SSF57184">
    <property type="entry name" value="Growth factor receptor domain"/>
    <property type="match status" value="1"/>
</dbReference>
<evidence type="ECO:0000256" key="2">
    <source>
        <dbReference type="ARBA" id="ARBA00022729"/>
    </source>
</evidence>
<sequence length="311" mass="34466">MSAAKLTVLLHLSVLSCAILPMTRSSLILNKLMPLHNRYVDHTESGKEFTKFTKNVEADELQRSDCKCENGKCVSQGNHEVCICNPGFGKIDDSKCKDCKCGNGFNCTFDVGFFTTSKKCICPKGFVEKDGVCKDCSCGLRNTTCELIQGIKECACPNGYRDSRGVCVDIDECVFPYICPPNSKCINTPGSYECACEEGYQPMSNLSDTRVDGCQDIDECLIPGTCPFNSTICINLPGSYKCTCLEGFQPINKLGDPRYTRCREDKASWQTVNIIFGVLISGFLLITLTAVFIRYRMALQRRRGDLLSNSF</sequence>
<feature type="signal peptide" evidence="9">
    <location>
        <begin position="1"/>
        <end position="25"/>
    </location>
</feature>
<feature type="domain" description="EGF-like" evidence="10">
    <location>
        <begin position="169"/>
        <end position="206"/>
    </location>
</feature>
<comment type="caution">
    <text evidence="11">The sequence shown here is derived from an EMBL/GenBank/DDBJ whole genome shotgun (WGS) entry which is preliminary data.</text>
</comment>
<dbReference type="Gene3D" id="2.10.25.10">
    <property type="entry name" value="Laminin"/>
    <property type="match status" value="1"/>
</dbReference>
<dbReference type="SMART" id="SM00181">
    <property type="entry name" value="EGF"/>
    <property type="match status" value="4"/>
</dbReference>
<dbReference type="InterPro" id="IPR009030">
    <property type="entry name" value="Growth_fac_rcpt_cys_sf"/>
</dbReference>
<dbReference type="PROSITE" id="PS50026">
    <property type="entry name" value="EGF_3"/>
    <property type="match status" value="2"/>
</dbReference>
<dbReference type="InterPro" id="IPR000152">
    <property type="entry name" value="EGF-type_Asp/Asn_hydroxyl_site"/>
</dbReference>
<keyword evidence="4" id="KW-0106">Calcium</keyword>
<dbReference type="OrthoDB" id="6425090at2759"/>
<dbReference type="AlphaFoldDB" id="A0A8X6TB26"/>
<dbReference type="CDD" id="cd00054">
    <property type="entry name" value="EGF_CA"/>
    <property type="match status" value="2"/>
</dbReference>
<name>A0A8X6TB26_NEPPI</name>
<evidence type="ECO:0000256" key="8">
    <source>
        <dbReference type="SAM" id="Phobius"/>
    </source>
</evidence>
<keyword evidence="12" id="KW-1185">Reference proteome</keyword>
<evidence type="ECO:0000256" key="7">
    <source>
        <dbReference type="PROSITE-ProRule" id="PRU00076"/>
    </source>
</evidence>
<proteinExistence type="predicted"/>
<dbReference type="PROSITE" id="PS01187">
    <property type="entry name" value="EGF_CA"/>
    <property type="match status" value="2"/>
</dbReference>
<keyword evidence="8" id="KW-1133">Transmembrane helix</keyword>
<keyword evidence="8" id="KW-0812">Transmembrane</keyword>
<evidence type="ECO:0000256" key="9">
    <source>
        <dbReference type="SAM" id="SignalP"/>
    </source>
</evidence>
<gene>
    <name evidence="11" type="primary">LTBP2</name>
    <name evidence="11" type="ORF">NPIL_104921</name>
</gene>
<evidence type="ECO:0000256" key="1">
    <source>
        <dbReference type="ARBA" id="ARBA00022536"/>
    </source>
</evidence>
<protein>
    <submittedName>
        <fullName evidence="11">Latent-transforming growth factor beta-binding protein 2</fullName>
    </submittedName>
</protein>
<accession>A0A8X6TB26</accession>
<reference evidence="11" key="1">
    <citation type="submission" date="2020-08" db="EMBL/GenBank/DDBJ databases">
        <title>Multicomponent nature underlies the extraordinary mechanical properties of spider dragline silk.</title>
        <authorList>
            <person name="Kono N."/>
            <person name="Nakamura H."/>
            <person name="Mori M."/>
            <person name="Yoshida Y."/>
            <person name="Ohtoshi R."/>
            <person name="Malay A.D."/>
            <person name="Moran D.A.P."/>
            <person name="Tomita M."/>
            <person name="Numata K."/>
            <person name="Arakawa K."/>
        </authorList>
    </citation>
    <scope>NUCLEOTIDE SEQUENCE</scope>
</reference>
<evidence type="ECO:0000256" key="4">
    <source>
        <dbReference type="ARBA" id="ARBA00022837"/>
    </source>
</evidence>
<keyword evidence="6" id="KW-0325">Glycoprotein</keyword>
<feature type="chain" id="PRO_5036460140" evidence="9">
    <location>
        <begin position="26"/>
        <end position="311"/>
    </location>
</feature>
<dbReference type="PANTHER" id="PTHR24039">
    <property type="entry name" value="FIBRILLIN-RELATED"/>
    <property type="match status" value="1"/>
</dbReference>
<keyword evidence="8" id="KW-0472">Membrane</keyword>
<comment type="caution">
    <text evidence="7">Lacks conserved residue(s) required for the propagation of feature annotation.</text>
</comment>
<dbReference type="InterPro" id="IPR000742">
    <property type="entry name" value="EGF"/>
</dbReference>
<keyword evidence="2 9" id="KW-0732">Signal</keyword>
<dbReference type="SUPFAM" id="SSF57196">
    <property type="entry name" value="EGF/Laminin"/>
    <property type="match status" value="1"/>
</dbReference>
<evidence type="ECO:0000259" key="10">
    <source>
        <dbReference type="PROSITE" id="PS50026"/>
    </source>
</evidence>
<dbReference type="InterPro" id="IPR018097">
    <property type="entry name" value="EGF_Ca-bd_CS"/>
</dbReference>
<evidence type="ECO:0000256" key="5">
    <source>
        <dbReference type="ARBA" id="ARBA00023157"/>
    </source>
</evidence>
<evidence type="ECO:0000313" key="11">
    <source>
        <dbReference type="EMBL" id="GFS94862.1"/>
    </source>
</evidence>
<organism evidence="11 12">
    <name type="scientific">Nephila pilipes</name>
    <name type="common">Giant wood spider</name>
    <name type="synonym">Nephila maculata</name>
    <dbReference type="NCBI Taxonomy" id="299642"/>
    <lineage>
        <taxon>Eukaryota</taxon>
        <taxon>Metazoa</taxon>
        <taxon>Ecdysozoa</taxon>
        <taxon>Arthropoda</taxon>
        <taxon>Chelicerata</taxon>
        <taxon>Arachnida</taxon>
        <taxon>Araneae</taxon>
        <taxon>Araneomorphae</taxon>
        <taxon>Entelegynae</taxon>
        <taxon>Araneoidea</taxon>
        <taxon>Nephilidae</taxon>
        <taxon>Nephila</taxon>
    </lineage>
</organism>
<evidence type="ECO:0000313" key="12">
    <source>
        <dbReference type="Proteomes" id="UP000887013"/>
    </source>
</evidence>
<dbReference type="GO" id="GO:0005509">
    <property type="term" value="F:calcium ion binding"/>
    <property type="evidence" value="ECO:0007669"/>
    <property type="project" value="InterPro"/>
</dbReference>
<dbReference type="FunFam" id="2.10.25.10:FF:000038">
    <property type="entry name" value="Fibrillin 2"/>
    <property type="match status" value="2"/>
</dbReference>
<dbReference type="Gene3D" id="2.90.20.10">
    <property type="entry name" value="Plasmodium vivax P25 domain"/>
    <property type="match status" value="1"/>
</dbReference>
<evidence type="ECO:0000256" key="6">
    <source>
        <dbReference type="ARBA" id="ARBA00023180"/>
    </source>
</evidence>
<feature type="transmembrane region" description="Helical" evidence="8">
    <location>
        <begin position="272"/>
        <end position="293"/>
    </location>
</feature>
<dbReference type="InterPro" id="IPR049883">
    <property type="entry name" value="NOTCH1_EGF-like"/>
</dbReference>
<dbReference type="Pfam" id="PF07645">
    <property type="entry name" value="EGF_CA"/>
    <property type="match status" value="2"/>
</dbReference>
<dbReference type="PANTHER" id="PTHR24039:SF28">
    <property type="entry name" value="EGF-LIKE DOMAIN-CONTAINING PROTEIN"/>
    <property type="match status" value="1"/>
</dbReference>
<feature type="domain" description="EGF-like" evidence="10">
    <location>
        <begin position="216"/>
        <end position="254"/>
    </location>
</feature>
<dbReference type="PROSITE" id="PS51257">
    <property type="entry name" value="PROKAR_LIPOPROTEIN"/>
    <property type="match status" value="1"/>
</dbReference>
<dbReference type="PROSITE" id="PS00010">
    <property type="entry name" value="ASX_HYDROXYL"/>
    <property type="match status" value="2"/>
</dbReference>
<evidence type="ECO:0000256" key="3">
    <source>
        <dbReference type="ARBA" id="ARBA00022737"/>
    </source>
</evidence>
<dbReference type="InterPro" id="IPR001881">
    <property type="entry name" value="EGF-like_Ca-bd_dom"/>
</dbReference>